<evidence type="ECO:0000313" key="2">
    <source>
        <dbReference type="Proteomes" id="UP000269499"/>
    </source>
</evidence>
<reference evidence="1 2" key="1">
    <citation type="submission" date="2018-06" db="EMBL/GenBank/DDBJ databases">
        <title>Extensive metabolic versatility and redundancy in microbially diverse, dynamic hydrothermal sediments.</title>
        <authorList>
            <person name="Dombrowski N."/>
            <person name="Teske A."/>
            <person name="Baker B.J."/>
        </authorList>
    </citation>
    <scope>NUCLEOTIDE SEQUENCE [LARGE SCALE GENOMIC DNA]</scope>
    <source>
        <strain evidence="1">B20_G2</strain>
    </source>
</reference>
<name>A0A497F2E9_9CREN</name>
<dbReference type="Proteomes" id="UP000269499">
    <property type="component" value="Unassembled WGS sequence"/>
</dbReference>
<proteinExistence type="predicted"/>
<accession>A0A497F2E9</accession>
<protein>
    <recommendedName>
        <fullName evidence="3">AbiEi antitoxin C-terminal domain-containing protein</fullName>
    </recommendedName>
</protein>
<gene>
    <name evidence="1" type="ORF">DRJ26_03175</name>
</gene>
<organism evidence="1 2">
    <name type="scientific">Thermoproteota archaeon</name>
    <dbReference type="NCBI Taxonomy" id="2056631"/>
    <lineage>
        <taxon>Archaea</taxon>
        <taxon>Thermoproteota</taxon>
    </lineage>
</organism>
<dbReference type="AlphaFoldDB" id="A0A497F2E9"/>
<evidence type="ECO:0008006" key="3">
    <source>
        <dbReference type="Google" id="ProtNLM"/>
    </source>
</evidence>
<evidence type="ECO:0000313" key="1">
    <source>
        <dbReference type="EMBL" id="RLE53576.1"/>
    </source>
</evidence>
<dbReference type="EMBL" id="QMRA01000060">
    <property type="protein sequence ID" value="RLE53576.1"/>
    <property type="molecule type" value="Genomic_DNA"/>
</dbReference>
<sequence>MKMASLIMKKLWLENRKFIDSSSLKSICEELGVSYKIMIQYLLASKYLVRIFRGILYVKSVEEIEFGRLNVSHLWLVARGLEMKGVKNWYFGLYTALRLNGVTHEYFDVDFVLNDVIFRFREVNIAGRKFKFVKIKPSLFFGVKVREGIKYSDLEKTILDFIYLWRYRGIPEEKILLDVSELVESASREKLFRYSKMYPKTVRKFLERIC</sequence>
<comment type="caution">
    <text evidence="1">The sequence shown here is derived from an EMBL/GenBank/DDBJ whole genome shotgun (WGS) entry which is preliminary data.</text>
</comment>